<dbReference type="GO" id="GO:0016579">
    <property type="term" value="P:protein deubiquitination"/>
    <property type="evidence" value="ECO:0007669"/>
    <property type="project" value="InterPro"/>
</dbReference>
<dbReference type="Gene3D" id="3.90.70.10">
    <property type="entry name" value="Cysteine proteinases"/>
    <property type="match status" value="1"/>
</dbReference>
<dbReference type="InterPro" id="IPR001394">
    <property type="entry name" value="Peptidase_C19_UCH"/>
</dbReference>
<evidence type="ECO:0000256" key="2">
    <source>
        <dbReference type="ARBA" id="ARBA00009085"/>
    </source>
</evidence>
<evidence type="ECO:0000256" key="7">
    <source>
        <dbReference type="ARBA" id="ARBA00022807"/>
    </source>
</evidence>
<protein>
    <recommendedName>
        <fullName evidence="3">ubiquitinyl hydrolase 1</fullName>
        <ecNumber evidence="3">3.4.19.12</ecNumber>
    </recommendedName>
</protein>
<keyword evidence="6" id="KW-0378">Hydrolase</keyword>
<keyword evidence="5" id="KW-0833">Ubl conjugation pathway</keyword>
<evidence type="ECO:0000256" key="1">
    <source>
        <dbReference type="ARBA" id="ARBA00000707"/>
    </source>
</evidence>
<evidence type="ECO:0000313" key="10">
    <source>
        <dbReference type="Proteomes" id="UP000030693"/>
    </source>
</evidence>
<dbReference type="InterPro" id="IPR038765">
    <property type="entry name" value="Papain-like_cys_pep_sf"/>
</dbReference>
<keyword evidence="7" id="KW-0788">Thiol protease</keyword>
<dbReference type="PROSITE" id="PS50235">
    <property type="entry name" value="USP_3"/>
    <property type="match status" value="1"/>
</dbReference>
<dbReference type="PANTHER" id="PTHR24006:SF888">
    <property type="entry name" value="UBIQUITIN CARBOXYL-TERMINAL HYDROLASE 30"/>
    <property type="match status" value="1"/>
</dbReference>
<dbReference type="RefSeq" id="XP_009493932.1">
    <property type="nucleotide sequence ID" value="XM_009495657.1"/>
</dbReference>
<sequence>MVSSTPSPSPSFSDTGLDEPLPPHVPVGIFNKGLTCHLSALLQTLFSIPRLMQPILQNTARIHPSTTNHSERVLLELCRMYLRKVSKIVYTQIDPAALIAALEAHPLFHGINLNSEQDPSEVLSKLMEIVEEVATAMRAPSPGSLAGSPATPSPPKTSMPDLFRFTENHVSFQEHLELNHTEVDRLLKTASISPQDSTTMFIIPPGAGVSHLEDLLLQQMFPFCDFSLARTVLSSGEPATEEQIRQIMPSSLEEFQRPWMLKSTAEVMCFHISQTSRDNLSQVVFPERLNLGPFHQENLAQTFKCIFDLRQTLHEDRHKRDLSAALSHFQDAFNSWVDCSSPSASLTLRYPNGEVASHTVAEHVTALSKIFQPVNDHASWVKQVISQQYEAINAVGSDPFVLHALVMFKRQDNDGGHYYMMLNRHELSADGQALWWLCDDLKISELTFAEVTQRFDAVNNAGYLAFYIKEGSSLLGNSFLDYALIRDANSRSIHLIDEIIRENTAHVEVAEPQAHPGFLFLEEGLPLTLGRALAYLGLGHVFGADHCQTVEEFYVRAVWDIVTGLCLTPPASRKLSSSTNSFIKLHISMASLHETIRNFGFRLFFFVAFGTVYDLYNKVPETVVSHCQFLVKAMTHLGVKPFIPHRSVEALLAYHTLGIGLPPEQGSVVTFMCPRDNEPGFPLDILSMLEVPLQPLASLK</sequence>
<evidence type="ECO:0000256" key="4">
    <source>
        <dbReference type="ARBA" id="ARBA00022670"/>
    </source>
</evidence>
<keyword evidence="4" id="KW-0645">Protease</keyword>
<evidence type="ECO:0000256" key="5">
    <source>
        <dbReference type="ARBA" id="ARBA00022786"/>
    </source>
</evidence>
<accession>A0A058ZD91</accession>
<dbReference type="SUPFAM" id="SSF54001">
    <property type="entry name" value="Cysteine proteinases"/>
    <property type="match status" value="1"/>
</dbReference>
<feature type="domain" description="USP" evidence="8">
    <location>
        <begin position="27"/>
        <end position="470"/>
    </location>
</feature>
<reference evidence="9" key="1">
    <citation type="submission" date="2013-04" db="EMBL/GenBank/DDBJ databases">
        <title>The Genome Sequence of Fonticula alba ATCC 38817.</title>
        <authorList>
            <consortium name="The Broad Institute Genomics Platform"/>
            <person name="Russ C."/>
            <person name="Cuomo C."/>
            <person name="Burger G."/>
            <person name="Gray M.W."/>
            <person name="Holland P.W.H."/>
            <person name="King N."/>
            <person name="Lang F.B.F."/>
            <person name="Roger A.J."/>
            <person name="Ruiz-Trillo I."/>
            <person name="Brown M."/>
            <person name="Walker B."/>
            <person name="Young S."/>
            <person name="Zeng Q."/>
            <person name="Gargeya S."/>
            <person name="Fitzgerald M."/>
            <person name="Haas B."/>
            <person name="Abouelleil A."/>
            <person name="Allen A.W."/>
            <person name="Alvarado L."/>
            <person name="Arachchi H.M."/>
            <person name="Berlin A.M."/>
            <person name="Chapman S.B."/>
            <person name="Gainer-Dewar J."/>
            <person name="Goldberg J."/>
            <person name="Griggs A."/>
            <person name="Gujja S."/>
            <person name="Hansen M."/>
            <person name="Howarth C."/>
            <person name="Imamovic A."/>
            <person name="Ireland A."/>
            <person name="Larimer J."/>
            <person name="McCowan C."/>
            <person name="Murphy C."/>
            <person name="Pearson M."/>
            <person name="Poon T.W."/>
            <person name="Priest M."/>
            <person name="Roberts A."/>
            <person name="Saif S."/>
            <person name="Shea T."/>
            <person name="Sisk P."/>
            <person name="Sykes S."/>
            <person name="Wortman J."/>
            <person name="Nusbaum C."/>
            <person name="Birren B."/>
        </authorList>
    </citation>
    <scope>NUCLEOTIDE SEQUENCE [LARGE SCALE GENOMIC DNA]</scope>
    <source>
        <strain evidence="9">ATCC 38817</strain>
    </source>
</reference>
<dbReference type="PANTHER" id="PTHR24006">
    <property type="entry name" value="UBIQUITIN CARBOXYL-TERMINAL HYDROLASE"/>
    <property type="match status" value="1"/>
</dbReference>
<dbReference type="GO" id="GO:0006508">
    <property type="term" value="P:proteolysis"/>
    <property type="evidence" value="ECO:0007669"/>
    <property type="project" value="UniProtKB-KW"/>
</dbReference>
<proteinExistence type="inferred from homology"/>
<dbReference type="Pfam" id="PF00443">
    <property type="entry name" value="UCH"/>
    <property type="match status" value="1"/>
</dbReference>
<comment type="catalytic activity">
    <reaction evidence="1">
        <text>Thiol-dependent hydrolysis of ester, thioester, amide, peptide and isopeptide bonds formed by the C-terminal Gly of ubiquitin (a 76-residue protein attached to proteins as an intracellular targeting signal).</text>
        <dbReference type="EC" id="3.4.19.12"/>
    </reaction>
</comment>
<keyword evidence="10" id="KW-1185">Reference proteome</keyword>
<dbReference type="EMBL" id="KB932202">
    <property type="protein sequence ID" value="KCV72354.1"/>
    <property type="molecule type" value="Genomic_DNA"/>
</dbReference>
<dbReference type="InterPro" id="IPR050164">
    <property type="entry name" value="Peptidase_C19"/>
</dbReference>
<evidence type="ECO:0000256" key="6">
    <source>
        <dbReference type="ARBA" id="ARBA00022801"/>
    </source>
</evidence>
<comment type="similarity">
    <text evidence="2">Belongs to the peptidase C19 family.</text>
</comment>
<name>A0A058ZD91_FONAL</name>
<dbReference type="EC" id="3.4.19.12" evidence="3"/>
<dbReference type="InterPro" id="IPR028889">
    <property type="entry name" value="USP"/>
</dbReference>
<evidence type="ECO:0000313" key="9">
    <source>
        <dbReference type="EMBL" id="KCV72354.1"/>
    </source>
</evidence>
<dbReference type="AlphaFoldDB" id="A0A058ZD91"/>
<dbReference type="GO" id="GO:0005829">
    <property type="term" value="C:cytosol"/>
    <property type="evidence" value="ECO:0007669"/>
    <property type="project" value="TreeGrafter"/>
</dbReference>
<dbReference type="OrthoDB" id="2420415at2759"/>
<organism evidence="9">
    <name type="scientific">Fonticula alba</name>
    <name type="common">Slime mold</name>
    <dbReference type="NCBI Taxonomy" id="691883"/>
    <lineage>
        <taxon>Eukaryota</taxon>
        <taxon>Rotosphaerida</taxon>
        <taxon>Fonticulaceae</taxon>
        <taxon>Fonticula</taxon>
    </lineage>
</organism>
<dbReference type="GO" id="GO:0004843">
    <property type="term" value="F:cysteine-type deubiquitinase activity"/>
    <property type="evidence" value="ECO:0007669"/>
    <property type="project" value="UniProtKB-EC"/>
</dbReference>
<gene>
    <name evidence="9" type="ORF">H696_01747</name>
</gene>
<dbReference type="GeneID" id="20526472"/>
<evidence type="ECO:0000256" key="3">
    <source>
        <dbReference type="ARBA" id="ARBA00012759"/>
    </source>
</evidence>
<dbReference type="GO" id="GO:0005634">
    <property type="term" value="C:nucleus"/>
    <property type="evidence" value="ECO:0007669"/>
    <property type="project" value="TreeGrafter"/>
</dbReference>
<dbReference type="Proteomes" id="UP000030693">
    <property type="component" value="Unassembled WGS sequence"/>
</dbReference>
<evidence type="ECO:0000259" key="8">
    <source>
        <dbReference type="PROSITE" id="PS50235"/>
    </source>
</evidence>